<keyword evidence="3" id="KW-1185">Reference proteome</keyword>
<evidence type="ECO:0000256" key="1">
    <source>
        <dbReference type="SAM" id="MobiDB-lite"/>
    </source>
</evidence>
<dbReference type="EMBL" id="BPLQ01003153">
    <property type="protein sequence ID" value="GIX98378.1"/>
    <property type="molecule type" value="Genomic_DNA"/>
</dbReference>
<sequence length="86" mass="9444">MRVGDELPGALTILCDINITRAHLLPKEDTGACGRRGNTSDGAHSPSKYAQDTNDYSCPRLLHGAAILEDASWKRIARSTYNPVRY</sequence>
<comment type="caution">
    <text evidence="2">The sequence shown here is derived from an EMBL/GenBank/DDBJ whole genome shotgun (WGS) entry which is preliminary data.</text>
</comment>
<reference evidence="2 3" key="1">
    <citation type="submission" date="2021-06" db="EMBL/GenBank/DDBJ databases">
        <title>Caerostris darwini draft genome.</title>
        <authorList>
            <person name="Kono N."/>
            <person name="Arakawa K."/>
        </authorList>
    </citation>
    <scope>NUCLEOTIDE SEQUENCE [LARGE SCALE GENOMIC DNA]</scope>
</reference>
<evidence type="ECO:0000313" key="2">
    <source>
        <dbReference type="EMBL" id="GIX98378.1"/>
    </source>
</evidence>
<feature type="compositionally biased region" description="Polar residues" evidence="1">
    <location>
        <begin position="37"/>
        <end position="51"/>
    </location>
</feature>
<dbReference type="AlphaFoldDB" id="A0AAV4PPX6"/>
<dbReference type="Proteomes" id="UP001054837">
    <property type="component" value="Unassembled WGS sequence"/>
</dbReference>
<name>A0AAV4PPX6_9ARAC</name>
<protein>
    <submittedName>
        <fullName evidence="2">Uncharacterized protein</fullName>
    </submittedName>
</protein>
<feature type="region of interest" description="Disordered" evidence="1">
    <location>
        <begin position="28"/>
        <end position="51"/>
    </location>
</feature>
<gene>
    <name evidence="2" type="ORF">CDAR_519221</name>
</gene>
<proteinExistence type="predicted"/>
<organism evidence="2 3">
    <name type="scientific">Caerostris darwini</name>
    <dbReference type="NCBI Taxonomy" id="1538125"/>
    <lineage>
        <taxon>Eukaryota</taxon>
        <taxon>Metazoa</taxon>
        <taxon>Ecdysozoa</taxon>
        <taxon>Arthropoda</taxon>
        <taxon>Chelicerata</taxon>
        <taxon>Arachnida</taxon>
        <taxon>Araneae</taxon>
        <taxon>Araneomorphae</taxon>
        <taxon>Entelegynae</taxon>
        <taxon>Araneoidea</taxon>
        <taxon>Araneidae</taxon>
        <taxon>Caerostris</taxon>
    </lineage>
</organism>
<accession>A0AAV4PPX6</accession>
<evidence type="ECO:0000313" key="3">
    <source>
        <dbReference type="Proteomes" id="UP001054837"/>
    </source>
</evidence>